<comment type="similarity">
    <text evidence="1">Belongs to the Gfa family.</text>
</comment>
<keyword evidence="3" id="KW-0862">Zinc</keyword>
<sequence>MHLDGGCLCGDVRYSIDGDPSTGESPCLCHCRICQRSTGAPLVAWATFGKGDFRVIQGEPKTYQSTEHGLRKFCGRCGTQLVFQTKGSPVLDVTIASLDTPDVLQPEAHIWTESKRSYIGTADLPSFHNKRPAD</sequence>
<name>A0ABR2Z0W8_9CHLO</name>
<evidence type="ECO:0000256" key="4">
    <source>
        <dbReference type="ARBA" id="ARBA00023239"/>
    </source>
</evidence>
<accession>A0ABR2Z0W8</accession>
<organism evidence="6 7">
    <name type="scientific">Coccomyxa subellipsoidea</name>
    <dbReference type="NCBI Taxonomy" id="248742"/>
    <lineage>
        <taxon>Eukaryota</taxon>
        <taxon>Viridiplantae</taxon>
        <taxon>Chlorophyta</taxon>
        <taxon>core chlorophytes</taxon>
        <taxon>Trebouxiophyceae</taxon>
        <taxon>Trebouxiophyceae incertae sedis</taxon>
        <taxon>Coccomyxaceae</taxon>
        <taxon>Coccomyxa</taxon>
    </lineage>
</organism>
<dbReference type="PANTHER" id="PTHR33337">
    <property type="entry name" value="GFA DOMAIN-CONTAINING PROTEIN"/>
    <property type="match status" value="1"/>
</dbReference>
<dbReference type="InterPro" id="IPR006913">
    <property type="entry name" value="CENP-V/GFA"/>
</dbReference>
<comment type="caution">
    <text evidence="6">The sequence shown here is derived from an EMBL/GenBank/DDBJ whole genome shotgun (WGS) entry which is preliminary data.</text>
</comment>
<dbReference type="PANTHER" id="PTHR33337:SF40">
    <property type="entry name" value="CENP-V_GFA DOMAIN-CONTAINING PROTEIN-RELATED"/>
    <property type="match status" value="1"/>
</dbReference>
<dbReference type="InterPro" id="IPR011057">
    <property type="entry name" value="Mss4-like_sf"/>
</dbReference>
<keyword evidence="7" id="KW-1185">Reference proteome</keyword>
<dbReference type="Pfam" id="PF04828">
    <property type="entry name" value="GFA"/>
    <property type="match status" value="1"/>
</dbReference>
<evidence type="ECO:0000313" key="6">
    <source>
        <dbReference type="EMBL" id="KAK9917763.1"/>
    </source>
</evidence>
<evidence type="ECO:0000313" key="7">
    <source>
        <dbReference type="Proteomes" id="UP001491310"/>
    </source>
</evidence>
<evidence type="ECO:0000256" key="3">
    <source>
        <dbReference type="ARBA" id="ARBA00022833"/>
    </source>
</evidence>
<dbReference type="Gene3D" id="3.90.1590.10">
    <property type="entry name" value="glutathione-dependent formaldehyde- activating enzyme (gfa)"/>
    <property type="match status" value="1"/>
</dbReference>
<evidence type="ECO:0000256" key="1">
    <source>
        <dbReference type="ARBA" id="ARBA00005495"/>
    </source>
</evidence>
<gene>
    <name evidence="6" type="ORF">WJX75_007934</name>
</gene>
<feature type="domain" description="CENP-V/GFA" evidence="5">
    <location>
        <begin position="3"/>
        <end position="112"/>
    </location>
</feature>
<dbReference type="EMBL" id="JALJOT010000002">
    <property type="protein sequence ID" value="KAK9917763.1"/>
    <property type="molecule type" value="Genomic_DNA"/>
</dbReference>
<proteinExistence type="inferred from homology"/>
<evidence type="ECO:0000259" key="5">
    <source>
        <dbReference type="PROSITE" id="PS51891"/>
    </source>
</evidence>
<reference evidence="6 7" key="1">
    <citation type="journal article" date="2024" name="Nat. Commun.">
        <title>Phylogenomics reveals the evolutionary origins of lichenization in chlorophyte algae.</title>
        <authorList>
            <person name="Puginier C."/>
            <person name="Libourel C."/>
            <person name="Otte J."/>
            <person name="Skaloud P."/>
            <person name="Haon M."/>
            <person name="Grisel S."/>
            <person name="Petersen M."/>
            <person name="Berrin J.G."/>
            <person name="Delaux P.M."/>
            <person name="Dal Grande F."/>
            <person name="Keller J."/>
        </authorList>
    </citation>
    <scope>NUCLEOTIDE SEQUENCE [LARGE SCALE GENOMIC DNA]</scope>
    <source>
        <strain evidence="6 7">SAG 216-7</strain>
    </source>
</reference>
<keyword evidence="4" id="KW-0456">Lyase</keyword>
<protein>
    <recommendedName>
        <fullName evidence="5">CENP-V/GFA domain-containing protein</fullName>
    </recommendedName>
</protein>
<dbReference type="SUPFAM" id="SSF51316">
    <property type="entry name" value="Mss4-like"/>
    <property type="match status" value="1"/>
</dbReference>
<evidence type="ECO:0000256" key="2">
    <source>
        <dbReference type="ARBA" id="ARBA00022723"/>
    </source>
</evidence>
<keyword evidence="2" id="KW-0479">Metal-binding</keyword>
<dbReference type="PROSITE" id="PS51891">
    <property type="entry name" value="CENP_V_GFA"/>
    <property type="match status" value="1"/>
</dbReference>
<dbReference type="Proteomes" id="UP001491310">
    <property type="component" value="Unassembled WGS sequence"/>
</dbReference>